<dbReference type="InterPro" id="IPR000070">
    <property type="entry name" value="Pectinesterase_cat"/>
</dbReference>
<comment type="pathway">
    <text evidence="1">Glycan metabolism; pectin degradation; 2-dehydro-3-deoxy-D-gluconate from pectin: step 1/5.</text>
</comment>
<dbReference type="SUPFAM" id="SSF51126">
    <property type="entry name" value="Pectin lyase-like"/>
    <property type="match status" value="1"/>
</dbReference>
<organism evidence="7 8">
    <name type="scientific">Dorcoceras hygrometricum</name>
    <dbReference type="NCBI Taxonomy" id="472368"/>
    <lineage>
        <taxon>Eukaryota</taxon>
        <taxon>Viridiplantae</taxon>
        <taxon>Streptophyta</taxon>
        <taxon>Embryophyta</taxon>
        <taxon>Tracheophyta</taxon>
        <taxon>Spermatophyta</taxon>
        <taxon>Magnoliopsida</taxon>
        <taxon>eudicotyledons</taxon>
        <taxon>Gunneridae</taxon>
        <taxon>Pentapetalae</taxon>
        <taxon>asterids</taxon>
        <taxon>lamiids</taxon>
        <taxon>Lamiales</taxon>
        <taxon>Gesneriaceae</taxon>
        <taxon>Didymocarpoideae</taxon>
        <taxon>Trichosporeae</taxon>
        <taxon>Loxocarpinae</taxon>
        <taxon>Dorcoceras</taxon>
    </lineage>
</organism>
<gene>
    <name evidence="7" type="ORF">F511_14084</name>
</gene>
<protein>
    <submittedName>
        <fullName evidence="7">Auxin transporter-like protein 2-like</fullName>
    </submittedName>
</protein>
<keyword evidence="5" id="KW-1133">Transmembrane helix</keyword>
<dbReference type="Proteomes" id="UP000250235">
    <property type="component" value="Unassembled WGS sequence"/>
</dbReference>
<dbReference type="OrthoDB" id="1936567at2759"/>
<feature type="domain" description="Pectinesterase catalytic" evidence="6">
    <location>
        <begin position="98"/>
        <end position="172"/>
    </location>
</feature>
<keyword evidence="8" id="KW-1185">Reference proteome</keyword>
<keyword evidence="2" id="KW-0378">Hydrolase</keyword>
<dbReference type="GO" id="GO:0042545">
    <property type="term" value="P:cell wall modification"/>
    <property type="evidence" value="ECO:0007669"/>
    <property type="project" value="InterPro"/>
</dbReference>
<evidence type="ECO:0000313" key="7">
    <source>
        <dbReference type="EMBL" id="KZV35729.1"/>
    </source>
</evidence>
<evidence type="ECO:0000256" key="3">
    <source>
        <dbReference type="ARBA" id="ARBA00023085"/>
    </source>
</evidence>
<evidence type="ECO:0000313" key="8">
    <source>
        <dbReference type="Proteomes" id="UP000250235"/>
    </source>
</evidence>
<dbReference type="EMBL" id="KV004114">
    <property type="protein sequence ID" value="KZV35729.1"/>
    <property type="molecule type" value="Genomic_DNA"/>
</dbReference>
<reference evidence="7 8" key="1">
    <citation type="journal article" date="2015" name="Proc. Natl. Acad. Sci. U.S.A.">
        <title>The resurrection genome of Boea hygrometrica: A blueprint for survival of dehydration.</title>
        <authorList>
            <person name="Xiao L."/>
            <person name="Yang G."/>
            <person name="Zhang L."/>
            <person name="Yang X."/>
            <person name="Zhao S."/>
            <person name="Ji Z."/>
            <person name="Zhou Q."/>
            <person name="Hu M."/>
            <person name="Wang Y."/>
            <person name="Chen M."/>
            <person name="Xu Y."/>
            <person name="Jin H."/>
            <person name="Xiao X."/>
            <person name="Hu G."/>
            <person name="Bao F."/>
            <person name="Hu Y."/>
            <person name="Wan P."/>
            <person name="Li L."/>
            <person name="Deng X."/>
            <person name="Kuang T."/>
            <person name="Xiang C."/>
            <person name="Zhu J.K."/>
            <person name="Oliver M.J."/>
            <person name="He Y."/>
        </authorList>
    </citation>
    <scope>NUCLEOTIDE SEQUENCE [LARGE SCALE GENOMIC DNA]</scope>
    <source>
        <strain evidence="8">cv. XS01</strain>
    </source>
</reference>
<name>A0A2Z7BMM7_9LAMI</name>
<dbReference type="AlphaFoldDB" id="A0A2Z7BMM7"/>
<keyword evidence="5" id="KW-0472">Membrane</keyword>
<dbReference type="GO" id="GO:0030599">
    <property type="term" value="F:pectinesterase activity"/>
    <property type="evidence" value="ECO:0007669"/>
    <property type="project" value="UniProtKB-EC"/>
</dbReference>
<dbReference type="Pfam" id="PF01095">
    <property type="entry name" value="Pectinesterase"/>
    <property type="match status" value="1"/>
</dbReference>
<feature type="transmembrane region" description="Helical" evidence="5">
    <location>
        <begin position="6"/>
        <end position="27"/>
    </location>
</feature>
<keyword evidence="5" id="KW-0812">Transmembrane</keyword>
<sequence length="207" mass="24376">MLSGIVFQIFYGLMGSWTAYLISVLYIEYRSRKEKEGASFKNHVIQFLKWHMYFFSFDLSPILNAGFISKFITFEKFDRTRIPDHCCYHPGRKMCILQMHISFGFQDTLYAKVGKHFFQECDIYGTIDVISYCTVSNVKYFRPSNKLIHFAAQGRRNLSPTAFVFRNSYFHSGSRARATYFRICSFYCPESFAIGISIYYFTELNQI</sequence>
<comment type="catalytic activity">
    <reaction evidence="4">
        <text>[(1-&gt;4)-alpha-D-galacturonosyl methyl ester](n) + n H2O = [(1-&gt;4)-alpha-D-galacturonosyl](n) + n methanol + n H(+)</text>
        <dbReference type="Rhea" id="RHEA:22380"/>
        <dbReference type="Rhea" id="RHEA-COMP:14570"/>
        <dbReference type="Rhea" id="RHEA-COMP:14573"/>
        <dbReference type="ChEBI" id="CHEBI:15377"/>
        <dbReference type="ChEBI" id="CHEBI:15378"/>
        <dbReference type="ChEBI" id="CHEBI:17790"/>
        <dbReference type="ChEBI" id="CHEBI:140522"/>
        <dbReference type="ChEBI" id="CHEBI:140523"/>
        <dbReference type="EC" id="3.1.1.11"/>
    </reaction>
</comment>
<dbReference type="GO" id="GO:0045490">
    <property type="term" value="P:pectin catabolic process"/>
    <property type="evidence" value="ECO:0007669"/>
    <property type="project" value="UniProtKB-UniPathway"/>
</dbReference>
<accession>A0A2Z7BMM7</accession>
<evidence type="ECO:0000256" key="1">
    <source>
        <dbReference type="ARBA" id="ARBA00005184"/>
    </source>
</evidence>
<evidence type="ECO:0000256" key="4">
    <source>
        <dbReference type="ARBA" id="ARBA00047928"/>
    </source>
</evidence>
<keyword evidence="3" id="KW-0063">Aspartyl esterase</keyword>
<evidence type="ECO:0000256" key="2">
    <source>
        <dbReference type="ARBA" id="ARBA00022801"/>
    </source>
</evidence>
<evidence type="ECO:0000256" key="5">
    <source>
        <dbReference type="SAM" id="Phobius"/>
    </source>
</evidence>
<dbReference type="UniPathway" id="UPA00545">
    <property type="reaction ID" value="UER00823"/>
</dbReference>
<dbReference type="InterPro" id="IPR011050">
    <property type="entry name" value="Pectin_lyase_fold/virulence"/>
</dbReference>
<dbReference type="InterPro" id="IPR012334">
    <property type="entry name" value="Pectin_lyas_fold"/>
</dbReference>
<dbReference type="Gene3D" id="2.160.20.10">
    <property type="entry name" value="Single-stranded right-handed beta-helix, Pectin lyase-like"/>
    <property type="match status" value="1"/>
</dbReference>
<proteinExistence type="predicted"/>
<evidence type="ECO:0000259" key="6">
    <source>
        <dbReference type="Pfam" id="PF01095"/>
    </source>
</evidence>